<name>B4DAW1_9BACT</name>
<dbReference type="Proteomes" id="UP000005824">
    <property type="component" value="Unassembled WGS sequence"/>
</dbReference>
<organism evidence="1 2">
    <name type="scientific">Chthoniobacter flavus Ellin428</name>
    <dbReference type="NCBI Taxonomy" id="497964"/>
    <lineage>
        <taxon>Bacteria</taxon>
        <taxon>Pseudomonadati</taxon>
        <taxon>Verrucomicrobiota</taxon>
        <taxon>Spartobacteria</taxon>
        <taxon>Chthoniobacterales</taxon>
        <taxon>Chthoniobacteraceae</taxon>
        <taxon>Chthoniobacter</taxon>
    </lineage>
</organism>
<evidence type="ECO:0008006" key="3">
    <source>
        <dbReference type="Google" id="ProtNLM"/>
    </source>
</evidence>
<dbReference type="RefSeq" id="WP_006983371.1">
    <property type="nucleotide sequence ID" value="NZ_ABVL01000033.1"/>
</dbReference>
<dbReference type="AlphaFoldDB" id="B4DAW1"/>
<protein>
    <recommendedName>
        <fullName evidence="3">PEP-CTERM protein-sorting domain-containing protein</fullName>
    </recommendedName>
</protein>
<reference evidence="1 2" key="1">
    <citation type="journal article" date="2011" name="J. Bacteriol.">
        <title>Genome sequence of Chthoniobacter flavus Ellin428, an aerobic heterotrophic soil bacterium.</title>
        <authorList>
            <person name="Kant R."/>
            <person name="van Passel M.W."/>
            <person name="Palva A."/>
            <person name="Lucas S."/>
            <person name="Lapidus A."/>
            <person name="Glavina Del Rio T."/>
            <person name="Dalin E."/>
            <person name="Tice H."/>
            <person name="Bruce D."/>
            <person name="Goodwin L."/>
            <person name="Pitluck S."/>
            <person name="Larimer F.W."/>
            <person name="Land M.L."/>
            <person name="Hauser L."/>
            <person name="Sangwan P."/>
            <person name="de Vos W.M."/>
            <person name="Janssen P.H."/>
            <person name="Smidt H."/>
        </authorList>
    </citation>
    <scope>NUCLEOTIDE SEQUENCE [LARGE SCALE GENOMIC DNA]</scope>
    <source>
        <strain evidence="1 2">Ellin428</strain>
    </source>
</reference>
<gene>
    <name evidence="1" type="ORF">CfE428DRAFT_6052</name>
</gene>
<keyword evidence="2" id="KW-1185">Reference proteome</keyword>
<comment type="caution">
    <text evidence="1">The sequence shown here is derived from an EMBL/GenBank/DDBJ whole genome shotgun (WGS) entry which is preliminary data.</text>
</comment>
<accession>B4DAW1</accession>
<sequence>MGGQEFAISYQASFSGGTFEGGNDVAIMAIPEPNSLSMLAGSLGVALGLQRIRRRRSS</sequence>
<proteinExistence type="predicted"/>
<evidence type="ECO:0000313" key="1">
    <source>
        <dbReference type="EMBL" id="EDY16433.1"/>
    </source>
</evidence>
<dbReference type="EMBL" id="ABVL01000033">
    <property type="protein sequence ID" value="EDY16433.1"/>
    <property type="molecule type" value="Genomic_DNA"/>
</dbReference>
<evidence type="ECO:0000313" key="2">
    <source>
        <dbReference type="Proteomes" id="UP000005824"/>
    </source>
</evidence>
<dbReference type="InParanoid" id="B4DAW1"/>